<organism evidence="3 4">
    <name type="scientific">Virgisporangium ochraceum</name>
    <dbReference type="NCBI Taxonomy" id="65505"/>
    <lineage>
        <taxon>Bacteria</taxon>
        <taxon>Bacillati</taxon>
        <taxon>Actinomycetota</taxon>
        <taxon>Actinomycetes</taxon>
        <taxon>Micromonosporales</taxon>
        <taxon>Micromonosporaceae</taxon>
        <taxon>Virgisporangium</taxon>
    </lineage>
</organism>
<sequence>MNTQRTGWSWQTTHVSVVGASHLRNTVECQDHSRGESDDAGAWASLTVADGHGSEAHFRSRRGAGFAVDAMTEVFATFRSYLDELSISPEVANANTRWSEAPRLLVANWRARVLKDLIADPPRVSDSGDREPRMKRFFDHIAARQGPAERDRALQQFREFESYADTVRSSGSDDPLASGPGSADWDAERLGGWQLRAYGSTVLGVLIGPSAIHWLQLGDGAMMRILGGQPGYLCPPPSDAIANVTPSLCDDNAAYRISVGTEPLLPGHVPSAVILTTDGVPNSFEDPEGFFKFCVDIADRAVGAADLSADLARWLPEISKRGSGDDMSVSMAWATERVVPPGPADDLTPLDASEAALEREPRAAGAGITASARTNADDDRERDPTW</sequence>
<dbReference type="SUPFAM" id="SSF81606">
    <property type="entry name" value="PP2C-like"/>
    <property type="match status" value="1"/>
</dbReference>
<dbReference type="RefSeq" id="WP_203934324.1">
    <property type="nucleotide sequence ID" value="NZ_BOPH01000138.1"/>
</dbReference>
<comment type="caution">
    <text evidence="3">The sequence shown here is derived from an EMBL/GenBank/DDBJ whole genome shotgun (WGS) entry which is preliminary data.</text>
</comment>
<evidence type="ECO:0000259" key="2">
    <source>
        <dbReference type="Pfam" id="PF13672"/>
    </source>
</evidence>
<dbReference type="EMBL" id="BOPH01000138">
    <property type="protein sequence ID" value="GIJ74522.1"/>
    <property type="molecule type" value="Genomic_DNA"/>
</dbReference>
<gene>
    <name evidence="3" type="ORF">Voc01_094390</name>
</gene>
<name>A0A8J4A2B3_9ACTN</name>
<evidence type="ECO:0000256" key="1">
    <source>
        <dbReference type="SAM" id="MobiDB-lite"/>
    </source>
</evidence>
<protein>
    <recommendedName>
        <fullName evidence="2">PPM-type phosphatase domain-containing protein</fullName>
    </recommendedName>
</protein>
<accession>A0A8J4A2B3</accession>
<reference evidence="3" key="1">
    <citation type="submission" date="2021-01" db="EMBL/GenBank/DDBJ databases">
        <title>Whole genome shotgun sequence of Virgisporangium ochraceum NBRC 16418.</title>
        <authorList>
            <person name="Komaki H."/>
            <person name="Tamura T."/>
        </authorList>
    </citation>
    <scope>NUCLEOTIDE SEQUENCE</scope>
    <source>
        <strain evidence="3">NBRC 16418</strain>
    </source>
</reference>
<dbReference type="AlphaFoldDB" id="A0A8J4A2B3"/>
<feature type="domain" description="PPM-type phosphatase" evidence="2">
    <location>
        <begin position="18"/>
        <end position="315"/>
    </location>
</feature>
<dbReference type="InterPro" id="IPR001932">
    <property type="entry name" value="PPM-type_phosphatase-like_dom"/>
</dbReference>
<keyword evidence="4" id="KW-1185">Reference proteome</keyword>
<dbReference type="Proteomes" id="UP000635606">
    <property type="component" value="Unassembled WGS sequence"/>
</dbReference>
<evidence type="ECO:0000313" key="3">
    <source>
        <dbReference type="EMBL" id="GIJ74522.1"/>
    </source>
</evidence>
<dbReference type="InterPro" id="IPR036457">
    <property type="entry name" value="PPM-type-like_dom_sf"/>
</dbReference>
<feature type="compositionally biased region" description="Basic and acidic residues" evidence="1">
    <location>
        <begin position="375"/>
        <end position="386"/>
    </location>
</feature>
<feature type="region of interest" description="Disordered" evidence="1">
    <location>
        <begin position="339"/>
        <end position="386"/>
    </location>
</feature>
<proteinExistence type="predicted"/>
<dbReference type="Pfam" id="PF13672">
    <property type="entry name" value="PP2C_2"/>
    <property type="match status" value="1"/>
</dbReference>
<dbReference type="Gene3D" id="3.60.40.10">
    <property type="entry name" value="PPM-type phosphatase domain"/>
    <property type="match status" value="1"/>
</dbReference>
<evidence type="ECO:0000313" key="4">
    <source>
        <dbReference type="Proteomes" id="UP000635606"/>
    </source>
</evidence>